<dbReference type="Proteomes" id="UP000827986">
    <property type="component" value="Unassembled WGS sequence"/>
</dbReference>
<comment type="caution">
    <text evidence="1">The sequence shown here is derived from an EMBL/GenBank/DDBJ whole genome shotgun (WGS) entry which is preliminary data.</text>
</comment>
<evidence type="ECO:0000313" key="1">
    <source>
        <dbReference type="EMBL" id="KAH1169964.1"/>
    </source>
</evidence>
<dbReference type="EMBL" id="JAHDVG010000484">
    <property type="protein sequence ID" value="KAH1169964.1"/>
    <property type="molecule type" value="Genomic_DNA"/>
</dbReference>
<evidence type="ECO:0000313" key="2">
    <source>
        <dbReference type="Proteomes" id="UP000827986"/>
    </source>
</evidence>
<keyword evidence="2" id="KW-1185">Reference proteome</keyword>
<name>A0A9D4ATM5_9SAUR</name>
<proteinExistence type="predicted"/>
<gene>
    <name evidence="1" type="ORF">KIL84_000949</name>
</gene>
<reference evidence="1" key="1">
    <citation type="submission" date="2021-09" db="EMBL/GenBank/DDBJ databases">
        <title>The genome of Mauremys mutica provides insights into the evolution of semi-aquatic lifestyle.</title>
        <authorList>
            <person name="Gong S."/>
            <person name="Gao Y."/>
        </authorList>
    </citation>
    <scope>NUCLEOTIDE SEQUENCE</scope>
    <source>
        <strain evidence="1">MM-2020</strain>
        <tissue evidence="1">Muscle</tissue>
    </source>
</reference>
<organism evidence="1 2">
    <name type="scientific">Mauremys mutica</name>
    <name type="common">yellowpond turtle</name>
    <dbReference type="NCBI Taxonomy" id="74926"/>
    <lineage>
        <taxon>Eukaryota</taxon>
        <taxon>Metazoa</taxon>
        <taxon>Chordata</taxon>
        <taxon>Craniata</taxon>
        <taxon>Vertebrata</taxon>
        <taxon>Euteleostomi</taxon>
        <taxon>Archelosauria</taxon>
        <taxon>Testudinata</taxon>
        <taxon>Testudines</taxon>
        <taxon>Cryptodira</taxon>
        <taxon>Durocryptodira</taxon>
        <taxon>Testudinoidea</taxon>
        <taxon>Geoemydidae</taxon>
        <taxon>Geoemydinae</taxon>
        <taxon>Mauremys</taxon>
    </lineage>
</organism>
<protein>
    <submittedName>
        <fullName evidence="1">Uncharacterized protein</fullName>
    </submittedName>
</protein>
<accession>A0A9D4ATM5</accession>
<dbReference type="AlphaFoldDB" id="A0A9D4ATM5"/>
<sequence>MDLFTKLGLLVNLEKSTLIPVQQLEFIDAQLDIIQARTFVPPYRFLAITDLVSATRVCPQISAQASRPQGRTHAMSSSMALYHIPLPTETVFTNFYPCRDETRTR</sequence>